<proteinExistence type="predicted"/>
<name>A0A1H6ETQ7_9ACTN</name>
<evidence type="ECO:0000259" key="1">
    <source>
        <dbReference type="Pfam" id="PF01636"/>
    </source>
</evidence>
<dbReference type="Proteomes" id="UP000236732">
    <property type="component" value="Unassembled WGS sequence"/>
</dbReference>
<sequence length="286" mass="30473">MGLEDELAGIAAAYGGRGEPVLHPTRTDVVVLRMGEVVVKAHSARDDAESLRPKLKATASASVSGVMLPPLEPEVLEAAGRAVTVWPAGRPVAQDDPDSAPWEEGARLLARLHAIPLTLLPGLPPAGGPARAARAVARMPGDGPVEQLVRRAFKELPEPHSSSLPELLTHGDWHLGQLVHRDRWLLIDVDDLGVGDPAWDLARPAAWYAAGLLDPAVWERFLGAYLASGGPALGHGDDPWGRLDLPARALTVQLAAVAVLNADREGRELDEVEHSLVESCNRIVRA</sequence>
<dbReference type="GO" id="GO:0016740">
    <property type="term" value="F:transferase activity"/>
    <property type="evidence" value="ECO:0007669"/>
    <property type="project" value="UniProtKB-KW"/>
</dbReference>
<keyword evidence="2" id="KW-0808">Transferase</keyword>
<dbReference type="RefSeq" id="WP_103961251.1">
    <property type="nucleotide sequence ID" value="NZ_FNVT01000015.1"/>
</dbReference>
<dbReference type="InterPro" id="IPR011009">
    <property type="entry name" value="Kinase-like_dom_sf"/>
</dbReference>
<gene>
    <name evidence="2" type="ORF">SAMN05444920_11553</name>
</gene>
<reference evidence="2 3" key="1">
    <citation type="submission" date="2016-10" db="EMBL/GenBank/DDBJ databases">
        <authorList>
            <person name="de Groot N.N."/>
        </authorList>
    </citation>
    <scope>NUCLEOTIDE SEQUENCE [LARGE SCALE GENOMIC DNA]</scope>
    <source>
        <strain evidence="2 3">CGMCC 4.7037</strain>
    </source>
</reference>
<dbReference type="OrthoDB" id="4558647at2"/>
<evidence type="ECO:0000313" key="3">
    <source>
        <dbReference type="Proteomes" id="UP000236732"/>
    </source>
</evidence>
<dbReference type="Gene3D" id="3.90.1200.10">
    <property type="match status" value="1"/>
</dbReference>
<accession>A0A1H6ETQ7</accession>
<protein>
    <submittedName>
        <fullName evidence="2">Phosphotransferase enzyme family protein</fullName>
    </submittedName>
</protein>
<keyword evidence="3" id="KW-1185">Reference proteome</keyword>
<dbReference type="InterPro" id="IPR002575">
    <property type="entry name" value="Aminoglycoside_PTrfase"/>
</dbReference>
<dbReference type="Pfam" id="PF01636">
    <property type="entry name" value="APH"/>
    <property type="match status" value="1"/>
</dbReference>
<feature type="domain" description="Aminoglycoside phosphotransferase" evidence="1">
    <location>
        <begin position="35"/>
        <end position="230"/>
    </location>
</feature>
<dbReference type="SUPFAM" id="SSF56112">
    <property type="entry name" value="Protein kinase-like (PK-like)"/>
    <property type="match status" value="1"/>
</dbReference>
<organism evidence="2 3">
    <name type="scientific">Nonomuraea solani</name>
    <dbReference type="NCBI Taxonomy" id="1144553"/>
    <lineage>
        <taxon>Bacteria</taxon>
        <taxon>Bacillati</taxon>
        <taxon>Actinomycetota</taxon>
        <taxon>Actinomycetes</taxon>
        <taxon>Streptosporangiales</taxon>
        <taxon>Streptosporangiaceae</taxon>
        <taxon>Nonomuraea</taxon>
    </lineage>
</organism>
<dbReference type="EMBL" id="FNVT01000015">
    <property type="protein sequence ID" value="SEH00074.1"/>
    <property type="molecule type" value="Genomic_DNA"/>
</dbReference>
<evidence type="ECO:0000313" key="2">
    <source>
        <dbReference type="EMBL" id="SEH00074.1"/>
    </source>
</evidence>
<dbReference type="AlphaFoldDB" id="A0A1H6ETQ7"/>